<protein>
    <recommendedName>
        <fullName evidence="4">NIP2 avirulence protein</fullName>
    </recommendedName>
</protein>
<evidence type="ECO:0000256" key="1">
    <source>
        <dbReference type="SAM" id="SignalP"/>
    </source>
</evidence>
<feature type="chain" id="PRO_5009448018" description="NIP2 avirulence protein" evidence="1">
    <location>
        <begin position="17"/>
        <end position="109"/>
    </location>
</feature>
<dbReference type="Proteomes" id="UP000177625">
    <property type="component" value="Unassembled WGS sequence"/>
</dbReference>
<organism evidence="2 3">
    <name type="scientific">Rhynchosporium secalis</name>
    <name type="common">Barley scald fungus</name>
    <dbReference type="NCBI Taxonomy" id="38038"/>
    <lineage>
        <taxon>Eukaryota</taxon>
        <taxon>Fungi</taxon>
        <taxon>Dikarya</taxon>
        <taxon>Ascomycota</taxon>
        <taxon>Pezizomycotina</taxon>
        <taxon>Leotiomycetes</taxon>
        <taxon>Helotiales</taxon>
        <taxon>Ploettnerulaceae</taxon>
        <taxon>Rhynchosporium</taxon>
    </lineage>
</organism>
<evidence type="ECO:0008006" key="4">
    <source>
        <dbReference type="Google" id="ProtNLM"/>
    </source>
</evidence>
<sequence>MKYLSILLACVTGTAGFSVVVCAPLDGAKIGDVEWAIQNRRHDLALGGKGFWKGHAVTCNRNAEASVDVVVLCRSDPYLGPHETILERQRKVKCRPSGDDGWPKCDVTC</sequence>
<dbReference type="AlphaFoldDB" id="A0A1E1M6H6"/>
<evidence type="ECO:0000313" key="3">
    <source>
        <dbReference type="Proteomes" id="UP000177625"/>
    </source>
</evidence>
<dbReference type="EMBL" id="FJVC01000184">
    <property type="protein sequence ID" value="CZT44678.1"/>
    <property type="molecule type" value="Genomic_DNA"/>
</dbReference>
<gene>
    <name evidence="2" type="ORF">RSE6_04878</name>
</gene>
<feature type="signal peptide" evidence="1">
    <location>
        <begin position="1"/>
        <end position="16"/>
    </location>
</feature>
<name>A0A1E1M6H6_RHYSE</name>
<accession>A0A1E1M6H6</accession>
<keyword evidence="3" id="KW-1185">Reference proteome</keyword>
<evidence type="ECO:0000313" key="2">
    <source>
        <dbReference type="EMBL" id="CZT44678.1"/>
    </source>
</evidence>
<keyword evidence="1" id="KW-0732">Signal</keyword>
<reference evidence="3" key="1">
    <citation type="submission" date="2016-03" db="EMBL/GenBank/DDBJ databases">
        <authorList>
            <person name="Guldener U."/>
        </authorList>
    </citation>
    <scope>NUCLEOTIDE SEQUENCE [LARGE SCALE GENOMIC DNA]</scope>
</reference>
<proteinExistence type="predicted"/>